<evidence type="ECO:0000313" key="1">
    <source>
        <dbReference type="EMBL" id="BAB60026.1"/>
    </source>
</evidence>
<accession>Q97AC6</accession>
<dbReference type="CAZy" id="GT2">
    <property type="family name" value="Glycosyltransferase Family 2"/>
</dbReference>
<dbReference type="eggNOG" id="arCOG01397">
    <property type="taxonomic scope" value="Archaea"/>
</dbReference>
<proteinExistence type="predicted"/>
<gene>
    <name evidence="1" type="ORF">TVG0902620</name>
</gene>
<dbReference type="Proteomes" id="UP000001017">
    <property type="component" value="Chromosome"/>
</dbReference>
<dbReference type="HOGENOM" id="CLU_1567266_0_0_2"/>
<dbReference type="AlphaFoldDB" id="Q97AC6"/>
<dbReference type="PhylomeDB" id="Q97AC6"/>
<name>Q97AC6_THEVO</name>
<dbReference type="STRING" id="273116.gene:9381676"/>
<dbReference type="Gene3D" id="3.90.550.10">
    <property type="entry name" value="Spore Coat Polysaccharide Biosynthesis Protein SpsA, Chain A"/>
    <property type="match status" value="1"/>
</dbReference>
<sequence length="170" mass="19379">MFSNDNSLSGKIYDTLKITNGNVVSFLEDDDLFTSNKLEIVFNLFKNENACYYHNASEIVDKFGHSLNIKNTDPYFNSSSISIRKDIIYRDIIKEIPKGVNTVLYINALDSGKEIVNGYEALTYYRAHKSETHFTGSLEEIASSDLNLAKLAVASFEILYKRLINKNRKQ</sequence>
<dbReference type="PaxDb" id="273116-14325101"/>
<organism evidence="1 2">
    <name type="scientific">Thermoplasma volcanium (strain ATCC 51530 / DSM 4299 / JCM 9571 / NBRC 15438 / GSS1)</name>
    <dbReference type="NCBI Taxonomy" id="273116"/>
    <lineage>
        <taxon>Archaea</taxon>
        <taxon>Methanobacteriati</taxon>
        <taxon>Thermoplasmatota</taxon>
        <taxon>Thermoplasmata</taxon>
        <taxon>Thermoplasmatales</taxon>
        <taxon>Thermoplasmataceae</taxon>
        <taxon>Thermoplasma</taxon>
    </lineage>
</organism>
<protein>
    <submittedName>
        <fullName evidence="1">TVG0902620 protein</fullName>
    </submittedName>
</protein>
<dbReference type="InterPro" id="IPR029044">
    <property type="entry name" value="Nucleotide-diphossugar_trans"/>
</dbReference>
<dbReference type="EMBL" id="BA000011">
    <property type="protein sequence ID" value="BAB60026.1"/>
    <property type="molecule type" value="Genomic_DNA"/>
</dbReference>
<keyword evidence="2" id="KW-1185">Reference proteome</keyword>
<reference evidence="1 2" key="2">
    <citation type="journal article" date="2000" name="Proc. Natl. Acad. Sci. U.S.A.">
        <title>Archaeal adaptation to higher temperatures revealed by genomic sequence of Thermoplasma volcanium.</title>
        <authorList>
            <person name="Kawashima T."/>
            <person name="Amano N."/>
            <person name="Koike H."/>
            <person name="Makino S."/>
            <person name="Higuchi S."/>
            <person name="Kawashima-Ohya Y."/>
            <person name="Watanabe K."/>
            <person name="Yamazaki M."/>
            <person name="Kanehori K."/>
            <person name="Kawamoto T."/>
            <person name="Nunoshiba T."/>
            <person name="Yamamoto Y."/>
            <person name="Aramaki H."/>
            <person name="Makino K."/>
            <person name="Suzuki M."/>
        </authorList>
    </citation>
    <scope>NUCLEOTIDE SEQUENCE [LARGE SCALE GENOMIC DNA]</scope>
    <source>
        <strain evidence="2">ATCC 51530 / DSM 4299 / JCM 9571 / NBRC 15438 / GSS1</strain>
    </source>
</reference>
<dbReference type="RefSeq" id="WP_010917129.1">
    <property type="nucleotide sequence ID" value="NC_002689.2"/>
</dbReference>
<dbReference type="GeneID" id="42990952"/>
<dbReference type="SUPFAM" id="SSF53448">
    <property type="entry name" value="Nucleotide-diphospho-sugar transferases"/>
    <property type="match status" value="1"/>
</dbReference>
<dbReference type="KEGG" id="tvo:TVG0902620"/>
<reference evidence="1 2" key="1">
    <citation type="journal article" date="1999" name="Proc. Jpn. Acad.">
        <title>Determination of the complete genomic DNA sequence of Thermoplasma volvanium GSS1.</title>
        <authorList>
            <person name="Kawashima T."/>
            <person name="Yamamoto Y."/>
            <person name="Aramaki H."/>
            <person name="Nunoshiba T."/>
            <person name="Kawamoto T."/>
            <person name="Watanabe K."/>
            <person name="Yamazaki M."/>
            <person name="Kanehori K."/>
            <person name="Amano N."/>
            <person name="Ohya Y."/>
            <person name="Makino K."/>
            <person name="Suzuki M."/>
        </authorList>
    </citation>
    <scope>NUCLEOTIDE SEQUENCE [LARGE SCALE GENOMIC DNA]</scope>
    <source>
        <strain evidence="2">ATCC 51530 / DSM 4299 / JCM 9571 / NBRC 15438 / GSS1</strain>
    </source>
</reference>
<evidence type="ECO:0000313" key="2">
    <source>
        <dbReference type="Proteomes" id="UP000001017"/>
    </source>
</evidence>